<dbReference type="Proteomes" id="UP001244011">
    <property type="component" value="Unassembled WGS sequence"/>
</dbReference>
<organism evidence="2 3">
    <name type="scientific">Phialemonium atrogriseum</name>
    <dbReference type="NCBI Taxonomy" id="1093897"/>
    <lineage>
        <taxon>Eukaryota</taxon>
        <taxon>Fungi</taxon>
        <taxon>Dikarya</taxon>
        <taxon>Ascomycota</taxon>
        <taxon>Pezizomycotina</taxon>
        <taxon>Sordariomycetes</taxon>
        <taxon>Sordariomycetidae</taxon>
        <taxon>Cephalothecales</taxon>
        <taxon>Cephalothecaceae</taxon>
        <taxon>Phialemonium</taxon>
    </lineage>
</organism>
<dbReference type="PANTHER" id="PTHR38846">
    <property type="entry name" value="C3H1-TYPE DOMAIN-CONTAINING PROTEIN"/>
    <property type="match status" value="1"/>
</dbReference>
<accession>A0AAJ0FIH1</accession>
<evidence type="ECO:0000313" key="3">
    <source>
        <dbReference type="Proteomes" id="UP001244011"/>
    </source>
</evidence>
<proteinExistence type="predicted"/>
<gene>
    <name evidence="2" type="ORF">QBC33DRAFT_604512</name>
</gene>
<dbReference type="GeneID" id="85315433"/>
<dbReference type="PANTHER" id="PTHR38846:SF1">
    <property type="entry name" value="C3H1-TYPE DOMAIN-CONTAINING PROTEIN"/>
    <property type="match status" value="1"/>
</dbReference>
<feature type="region of interest" description="Disordered" evidence="1">
    <location>
        <begin position="1"/>
        <end position="24"/>
    </location>
</feature>
<comment type="caution">
    <text evidence="2">The sequence shown here is derived from an EMBL/GenBank/DDBJ whole genome shotgun (WGS) entry which is preliminary data.</text>
</comment>
<dbReference type="RefSeq" id="XP_060285814.1">
    <property type="nucleotide sequence ID" value="XM_060432246.1"/>
</dbReference>
<sequence length="133" mass="15003">MVKKKSNNRVHKGAAQGPQNSTQEAAGNVDGLRIQFAQIWHDYFGAGNLEDWQRLCHDLGITGDLSSKNKCKKAMQGVWVNICDFLTTPDKTEVERFPSQGALARYTRKTRKIYPRKKVSKGSPLQLLMAHVF</sequence>
<feature type="compositionally biased region" description="Basic residues" evidence="1">
    <location>
        <begin position="1"/>
        <end position="12"/>
    </location>
</feature>
<name>A0AAJ0FIH1_9PEZI</name>
<dbReference type="AlphaFoldDB" id="A0AAJ0FIH1"/>
<keyword evidence="3" id="KW-1185">Reference proteome</keyword>
<protein>
    <submittedName>
        <fullName evidence="2">Uncharacterized protein</fullName>
    </submittedName>
</protein>
<reference evidence="2" key="1">
    <citation type="submission" date="2023-06" db="EMBL/GenBank/DDBJ databases">
        <title>Genome-scale phylogeny and comparative genomics of the fungal order Sordariales.</title>
        <authorList>
            <consortium name="Lawrence Berkeley National Laboratory"/>
            <person name="Hensen N."/>
            <person name="Bonometti L."/>
            <person name="Westerberg I."/>
            <person name="Brannstrom I.O."/>
            <person name="Guillou S."/>
            <person name="Cros-Aarteil S."/>
            <person name="Calhoun S."/>
            <person name="Haridas S."/>
            <person name="Kuo A."/>
            <person name="Mondo S."/>
            <person name="Pangilinan J."/>
            <person name="Riley R."/>
            <person name="Labutti K."/>
            <person name="Andreopoulos B."/>
            <person name="Lipzen A."/>
            <person name="Chen C."/>
            <person name="Yanf M."/>
            <person name="Daum C."/>
            <person name="Ng V."/>
            <person name="Clum A."/>
            <person name="Steindorff A."/>
            <person name="Ohm R."/>
            <person name="Martin F."/>
            <person name="Silar P."/>
            <person name="Natvig D."/>
            <person name="Lalanne C."/>
            <person name="Gautier V."/>
            <person name="Ament-Velasquez S.L."/>
            <person name="Kruys A."/>
            <person name="Hutchinson M.I."/>
            <person name="Powell A.J."/>
            <person name="Barry K."/>
            <person name="Miller A.N."/>
            <person name="Grigoriev I.V."/>
            <person name="Debuchy R."/>
            <person name="Gladieux P."/>
            <person name="Thoren M.H."/>
            <person name="Johannesson H."/>
        </authorList>
    </citation>
    <scope>NUCLEOTIDE SEQUENCE</scope>
    <source>
        <strain evidence="2">8032-3</strain>
    </source>
</reference>
<evidence type="ECO:0000256" key="1">
    <source>
        <dbReference type="SAM" id="MobiDB-lite"/>
    </source>
</evidence>
<dbReference type="EMBL" id="MU839002">
    <property type="protein sequence ID" value="KAK1769601.1"/>
    <property type="molecule type" value="Genomic_DNA"/>
</dbReference>
<evidence type="ECO:0000313" key="2">
    <source>
        <dbReference type="EMBL" id="KAK1769601.1"/>
    </source>
</evidence>